<keyword evidence="7 11" id="KW-0274">FAD</keyword>
<dbReference type="Pfam" id="PF07992">
    <property type="entry name" value="Pyr_redox_2"/>
    <property type="match status" value="1"/>
</dbReference>
<evidence type="ECO:0000256" key="8">
    <source>
        <dbReference type="ARBA" id="ARBA00022857"/>
    </source>
</evidence>
<keyword evidence="9 11" id="KW-0560">Oxidoreductase</keyword>
<evidence type="ECO:0000256" key="5">
    <source>
        <dbReference type="ARBA" id="ARBA00016287"/>
    </source>
</evidence>
<feature type="binding site" evidence="12">
    <location>
        <position position="69"/>
    </location>
    <ligand>
        <name>FAD</name>
        <dbReference type="ChEBI" id="CHEBI:57692"/>
    </ligand>
</feature>
<accession>A0A1I7YDR0</accession>
<dbReference type="GO" id="GO:0005739">
    <property type="term" value="C:mitochondrion"/>
    <property type="evidence" value="ECO:0007669"/>
    <property type="project" value="UniProtKB-SubCell"/>
</dbReference>
<feature type="binding site" evidence="13">
    <location>
        <begin position="221"/>
        <end position="222"/>
    </location>
    <ligand>
        <name>NADP(+)</name>
        <dbReference type="ChEBI" id="CHEBI:58349"/>
    </ligand>
</feature>
<dbReference type="PANTHER" id="PTHR48467">
    <property type="entry name" value="GLUTAMATE SYNTHASE 1 [NADH], CHLOROPLASTIC-LIKE"/>
    <property type="match status" value="1"/>
</dbReference>
<evidence type="ECO:0000259" key="14">
    <source>
        <dbReference type="Pfam" id="PF07992"/>
    </source>
</evidence>
<reference evidence="16" key="1">
    <citation type="submission" date="2016-11" db="UniProtKB">
        <authorList>
            <consortium name="WormBaseParasite"/>
        </authorList>
    </citation>
    <scope>IDENTIFICATION</scope>
</reference>
<evidence type="ECO:0000256" key="4">
    <source>
        <dbReference type="ARBA" id="ARBA00013219"/>
    </source>
</evidence>
<organism evidence="15 16">
    <name type="scientific">Steinernema glaseri</name>
    <dbReference type="NCBI Taxonomy" id="37863"/>
    <lineage>
        <taxon>Eukaryota</taxon>
        <taxon>Metazoa</taxon>
        <taxon>Ecdysozoa</taxon>
        <taxon>Nematoda</taxon>
        <taxon>Chromadorea</taxon>
        <taxon>Rhabditida</taxon>
        <taxon>Tylenchina</taxon>
        <taxon>Panagrolaimomorpha</taxon>
        <taxon>Strongyloidoidea</taxon>
        <taxon>Steinernematidae</taxon>
        <taxon>Steinernema</taxon>
    </lineage>
</organism>
<evidence type="ECO:0000256" key="10">
    <source>
        <dbReference type="ARBA" id="ARBA00048933"/>
    </source>
</evidence>
<dbReference type="AlphaFoldDB" id="A0A1I7YDR0"/>
<dbReference type="Proteomes" id="UP000095287">
    <property type="component" value="Unplaced"/>
</dbReference>
<evidence type="ECO:0000256" key="11">
    <source>
        <dbReference type="PIRNR" id="PIRNR000362"/>
    </source>
</evidence>
<feature type="binding site" evidence="12">
    <location>
        <begin position="383"/>
        <end position="385"/>
    </location>
    <ligand>
        <name>FAD</name>
        <dbReference type="ChEBI" id="CHEBI:57692"/>
    </ligand>
</feature>
<feature type="binding site" evidence="13">
    <location>
        <position position="233"/>
    </location>
    <ligand>
        <name>NADP(+)</name>
        <dbReference type="ChEBI" id="CHEBI:58349"/>
    </ligand>
</feature>
<evidence type="ECO:0000256" key="12">
    <source>
        <dbReference type="PIRSR" id="PIRSR000362-1"/>
    </source>
</evidence>
<dbReference type="GO" id="GO:0008203">
    <property type="term" value="P:cholesterol metabolic process"/>
    <property type="evidence" value="ECO:0007669"/>
    <property type="project" value="UniProtKB-UniPathway"/>
</dbReference>
<feature type="binding site" evidence="13">
    <location>
        <position position="383"/>
    </location>
    <ligand>
        <name>NADP(+)</name>
        <dbReference type="ChEBI" id="CHEBI:58349"/>
    </ligand>
</feature>
<dbReference type="InterPro" id="IPR021163">
    <property type="entry name" value="Ferredox_Rdtase_adrenod"/>
</dbReference>
<feature type="binding site" evidence="12">
    <location>
        <position position="40"/>
    </location>
    <ligand>
        <name>FAD</name>
        <dbReference type="ChEBI" id="CHEBI:57692"/>
    </ligand>
</feature>
<protein>
    <recommendedName>
        <fullName evidence="5 11">NADPH:adrenodoxin oxidoreductase, mitochondrial</fullName>
        <ecNumber evidence="4 11">1.18.1.6</ecNumber>
    </recommendedName>
</protein>
<dbReference type="Gene3D" id="3.40.50.720">
    <property type="entry name" value="NAD(P)-binding Rossmann-like Domain"/>
    <property type="match status" value="1"/>
</dbReference>
<keyword evidence="11" id="KW-0496">Mitochondrion</keyword>
<dbReference type="Gene3D" id="3.50.50.60">
    <property type="entry name" value="FAD/NAD(P)-binding domain"/>
    <property type="match status" value="1"/>
</dbReference>
<comment type="similarity">
    <text evidence="3 11">Belongs to the ferredoxin--NADP reductase type 1 family.</text>
</comment>
<proteinExistence type="inferred from homology"/>
<evidence type="ECO:0000256" key="13">
    <source>
        <dbReference type="PIRSR" id="PIRSR000362-2"/>
    </source>
</evidence>
<keyword evidence="15" id="KW-1185">Reference proteome</keyword>
<keyword evidence="6 11" id="KW-0285">Flavoprotein</keyword>
<comment type="cofactor">
    <cofactor evidence="1 11 12">
        <name>FAD</name>
        <dbReference type="ChEBI" id="CHEBI:57692"/>
    </cofactor>
</comment>
<evidence type="ECO:0000256" key="2">
    <source>
        <dbReference type="ARBA" id="ARBA00004731"/>
    </source>
</evidence>
<evidence type="ECO:0000256" key="3">
    <source>
        <dbReference type="ARBA" id="ARBA00008312"/>
    </source>
</evidence>
<dbReference type="PANTHER" id="PTHR48467:SF1">
    <property type="entry name" value="GLUTAMATE SYNTHASE 1 [NADH], CHLOROPLASTIC-LIKE"/>
    <property type="match status" value="1"/>
</dbReference>
<feature type="binding site" evidence="12">
    <location>
        <position position="376"/>
    </location>
    <ligand>
        <name>FAD</name>
        <dbReference type="ChEBI" id="CHEBI:57692"/>
    </ligand>
</feature>
<sequence>MQNKLWSSTFLRLLHSASNVSPKHSYRSSSRIAVIGSGPAGLYLTSAVLRRCPDSVIDVFDKAPVPFGLVRYGVAPDHPEVKNCTHQFDRLFTENAHRLSLFCNVGVGSDISFEELSNHYDVVALAYGANRPRMLNVPGIHETENCYSGSDFVSWYNGLPGARHPQLDCENVVIVGNGNVALDCARILLSSSERLAKTDVPEAILKEISNSQVRNVYIVGRRGPLDISFTIKELREQINLPSSSFSISNIEREEVERLLEASSHMPRPKRRVTELLLKNWSTSKDSLKHCRLLFHNRPTAVFNDASKRVSAVEFTDARTGDVRKIECGLLIYSIGFENIILKGVPKTEDGSAIAMKDSCRVDTKGSSGASVYAVGWCANKPQGVIANTQSSAVAVAQEICADIEAKPKMKQDTSIKMEDLLNERGVRYVTWEQWKKIDEKEQQIGKSAGKDREKVMEFNI</sequence>
<dbReference type="SUPFAM" id="SSF51971">
    <property type="entry name" value="Nucleotide-binding domain"/>
    <property type="match status" value="1"/>
</dbReference>
<evidence type="ECO:0000256" key="9">
    <source>
        <dbReference type="ARBA" id="ARBA00023002"/>
    </source>
</evidence>
<evidence type="ECO:0000313" key="15">
    <source>
        <dbReference type="Proteomes" id="UP000095287"/>
    </source>
</evidence>
<keyword evidence="8 11" id="KW-0521">NADP</keyword>
<dbReference type="UniPathway" id="UPA00296"/>
<comment type="catalytic activity">
    <reaction evidence="10 11">
        <text>2 reduced [adrenodoxin] + NADP(+) + H(+) = 2 oxidized [adrenodoxin] + NADPH</text>
        <dbReference type="Rhea" id="RHEA:42312"/>
        <dbReference type="Rhea" id="RHEA-COMP:9998"/>
        <dbReference type="Rhea" id="RHEA-COMP:9999"/>
        <dbReference type="ChEBI" id="CHEBI:15378"/>
        <dbReference type="ChEBI" id="CHEBI:33737"/>
        <dbReference type="ChEBI" id="CHEBI:33738"/>
        <dbReference type="ChEBI" id="CHEBI:57783"/>
        <dbReference type="ChEBI" id="CHEBI:58349"/>
        <dbReference type="EC" id="1.18.1.6"/>
    </reaction>
</comment>
<comment type="pathway">
    <text evidence="2">Steroid metabolism; cholesterol metabolism.</text>
</comment>
<dbReference type="PIRSF" id="PIRSF000362">
    <property type="entry name" value="FNR"/>
    <property type="match status" value="1"/>
</dbReference>
<feature type="binding site" evidence="12">
    <location>
        <position position="107"/>
    </location>
    <ligand>
        <name>FAD</name>
        <dbReference type="ChEBI" id="CHEBI:57692"/>
    </ligand>
</feature>
<feature type="domain" description="FAD/NAD(P)-binding" evidence="14">
    <location>
        <begin position="31"/>
        <end position="191"/>
    </location>
</feature>
<comment type="subcellular location">
    <subcellularLocation>
        <location evidence="11">Mitochondrion</location>
    </subcellularLocation>
</comment>
<dbReference type="InterPro" id="IPR055275">
    <property type="entry name" value="Ferredox_Rdtase"/>
</dbReference>
<evidence type="ECO:0000256" key="1">
    <source>
        <dbReference type="ARBA" id="ARBA00001974"/>
    </source>
</evidence>
<name>A0A1I7YDR0_9BILA</name>
<dbReference type="WBParaSite" id="L893_g15289.t1">
    <property type="protein sequence ID" value="L893_g15289.t1"/>
    <property type="gene ID" value="L893_g15289"/>
</dbReference>
<dbReference type="InterPro" id="IPR023753">
    <property type="entry name" value="FAD/NAD-binding_dom"/>
</dbReference>
<dbReference type="EC" id="1.18.1.6" evidence="4 11"/>
<evidence type="ECO:0000256" key="7">
    <source>
        <dbReference type="ARBA" id="ARBA00022827"/>
    </source>
</evidence>
<dbReference type="InterPro" id="IPR036188">
    <property type="entry name" value="FAD/NAD-bd_sf"/>
</dbReference>
<evidence type="ECO:0000256" key="6">
    <source>
        <dbReference type="ARBA" id="ARBA00022630"/>
    </source>
</evidence>
<evidence type="ECO:0000313" key="16">
    <source>
        <dbReference type="WBParaSite" id="L893_g15289.t1"/>
    </source>
</evidence>
<feature type="binding site" evidence="13">
    <location>
        <begin position="177"/>
        <end position="180"/>
    </location>
    <ligand>
        <name>NADP(+)</name>
        <dbReference type="ChEBI" id="CHEBI:58349"/>
    </ligand>
</feature>
<dbReference type="PRINTS" id="PR00419">
    <property type="entry name" value="ADXRDTASE"/>
</dbReference>
<dbReference type="GO" id="GO:0016491">
    <property type="term" value="F:oxidoreductase activity"/>
    <property type="evidence" value="ECO:0007669"/>
    <property type="project" value="UniProtKB-KW"/>
</dbReference>